<dbReference type="AlphaFoldDB" id="A0A0C7GAN9"/>
<keyword evidence="4" id="KW-0378">Hydrolase</keyword>
<dbReference type="Proteomes" id="UP000049127">
    <property type="component" value="Unassembled WGS sequence"/>
</dbReference>
<organism evidence="8 9">
    <name type="scientific">Paraclostridium sordellii</name>
    <name type="common">Clostridium sordellii</name>
    <dbReference type="NCBI Taxonomy" id="1505"/>
    <lineage>
        <taxon>Bacteria</taxon>
        <taxon>Bacillati</taxon>
        <taxon>Bacillota</taxon>
        <taxon>Clostridia</taxon>
        <taxon>Peptostreptococcales</taxon>
        <taxon>Peptostreptococcaceae</taxon>
        <taxon>Paraclostridium</taxon>
    </lineage>
</organism>
<keyword evidence="3" id="KW-0255">Endonuclease</keyword>
<dbReference type="NCBIfam" id="TIGR00255">
    <property type="entry name" value="YicC/YloC family endoribonuclease"/>
    <property type="match status" value="1"/>
</dbReference>
<evidence type="ECO:0000256" key="5">
    <source>
        <dbReference type="ARBA" id="ARBA00035648"/>
    </source>
</evidence>
<evidence type="ECO:0000259" key="6">
    <source>
        <dbReference type="Pfam" id="PF03755"/>
    </source>
</evidence>
<keyword evidence="2" id="KW-0540">Nuclease</keyword>
<dbReference type="EMBL" id="CEKZ01000014">
    <property type="protein sequence ID" value="CEQ04717.1"/>
    <property type="molecule type" value="Genomic_DNA"/>
</dbReference>
<dbReference type="PANTHER" id="PTHR30636:SF3">
    <property type="entry name" value="UPF0701 PROTEIN YICC"/>
    <property type="match status" value="1"/>
</dbReference>
<dbReference type="InterPro" id="IPR013551">
    <property type="entry name" value="YicC-like_C"/>
</dbReference>
<dbReference type="Pfam" id="PF03755">
    <property type="entry name" value="YicC-like_N"/>
    <property type="match status" value="1"/>
</dbReference>
<protein>
    <submittedName>
        <fullName evidence="8">YicC-like domain-containing protein</fullName>
    </submittedName>
</protein>
<evidence type="ECO:0000259" key="7">
    <source>
        <dbReference type="Pfam" id="PF08340"/>
    </source>
</evidence>
<evidence type="ECO:0000313" key="8">
    <source>
        <dbReference type="EMBL" id="CEQ04717.1"/>
    </source>
</evidence>
<gene>
    <name evidence="8" type="ORF">R28058_24351</name>
</gene>
<dbReference type="InterPro" id="IPR005229">
    <property type="entry name" value="YicC/YloC-like"/>
</dbReference>
<dbReference type="GO" id="GO:0016787">
    <property type="term" value="F:hydrolase activity"/>
    <property type="evidence" value="ECO:0007669"/>
    <property type="project" value="UniProtKB-KW"/>
</dbReference>
<evidence type="ECO:0000256" key="1">
    <source>
        <dbReference type="ARBA" id="ARBA00001968"/>
    </source>
</evidence>
<dbReference type="Pfam" id="PF08340">
    <property type="entry name" value="YicC-like_C"/>
    <property type="match status" value="1"/>
</dbReference>
<reference evidence="9" key="1">
    <citation type="submission" date="2015-01" db="EMBL/GenBank/DDBJ databases">
        <authorList>
            <person name="Aslett M.A."/>
            <person name="De Silva N."/>
        </authorList>
    </citation>
    <scope>NUCLEOTIDE SEQUENCE [LARGE SCALE GENOMIC DNA]</scope>
    <source>
        <strain evidence="9">R28058</strain>
    </source>
</reference>
<comment type="cofactor">
    <cofactor evidence="1">
        <name>a divalent metal cation</name>
        <dbReference type="ChEBI" id="CHEBI:60240"/>
    </cofactor>
</comment>
<comment type="similarity">
    <text evidence="5">Belongs to the YicC/YloC family.</text>
</comment>
<dbReference type="RefSeq" id="WP_055340231.1">
    <property type="nucleotide sequence ID" value="NZ_CDNI01000021.1"/>
</dbReference>
<accession>A0A0C7GAN9</accession>
<evidence type="ECO:0000313" key="9">
    <source>
        <dbReference type="Proteomes" id="UP000049127"/>
    </source>
</evidence>
<dbReference type="PANTHER" id="PTHR30636">
    <property type="entry name" value="UPF0701 PROTEIN YICC"/>
    <property type="match status" value="1"/>
</dbReference>
<proteinExistence type="inferred from homology"/>
<evidence type="ECO:0000256" key="3">
    <source>
        <dbReference type="ARBA" id="ARBA00022759"/>
    </source>
</evidence>
<evidence type="ECO:0000256" key="2">
    <source>
        <dbReference type="ARBA" id="ARBA00022722"/>
    </source>
</evidence>
<name>A0A0C7GAN9_PARSO</name>
<feature type="domain" description="Endoribonuclease YicC-like C-terminal" evidence="7">
    <location>
        <begin position="174"/>
        <end position="293"/>
    </location>
</feature>
<evidence type="ECO:0000256" key="4">
    <source>
        <dbReference type="ARBA" id="ARBA00022801"/>
    </source>
</evidence>
<dbReference type="InterPro" id="IPR013527">
    <property type="entry name" value="YicC-like_N"/>
</dbReference>
<sequence>MAISMTGFGRGEYKNDNYHFIVECRTINHKYVDINVRLPRKISFLEDKIRNIVKDYVKRGRVDLYIKLDLIGSEDVNLKFDEKLASQYVNILNNIKSTFDLNDDITVMNIAKFPDIIKCEEKEEDADLLWEMLKLALAESLKNLKEMRCEEGIKLSNDIDTRCDLLKDYIEDVEKYSYNVVNEYKEKLNSRIAEILENPSLVDENRLAQEVAIYADKCSITEEIVRFKSHITQLKKAIHKDESIGRKIDFLIQEMNRETNTIGSKSSDLNITNLVVEIKSELEKIREQIQNIE</sequence>
<feature type="domain" description="Endoribonuclease YicC-like N-terminal" evidence="6">
    <location>
        <begin position="4"/>
        <end position="156"/>
    </location>
</feature>
<dbReference type="GO" id="GO:0004521">
    <property type="term" value="F:RNA endonuclease activity"/>
    <property type="evidence" value="ECO:0007669"/>
    <property type="project" value="InterPro"/>
</dbReference>
<dbReference type="OrthoDB" id="9771229at2"/>